<evidence type="ECO:0008006" key="3">
    <source>
        <dbReference type="Google" id="ProtNLM"/>
    </source>
</evidence>
<accession>A0A160U0A6</accession>
<protein>
    <recommendedName>
        <fullName evidence="3">DUF2474 domain-containing protein</fullName>
    </recommendedName>
</protein>
<keyword evidence="1" id="KW-0812">Transmembrane</keyword>
<dbReference type="AlphaFoldDB" id="A0A160U0A6"/>
<name>A0A160U0A6_9ZZZZ</name>
<evidence type="ECO:0000256" key="1">
    <source>
        <dbReference type="SAM" id="Phobius"/>
    </source>
</evidence>
<keyword evidence="1" id="KW-1133">Transmembrane helix</keyword>
<feature type="transmembrane region" description="Helical" evidence="1">
    <location>
        <begin position="21"/>
        <end position="42"/>
    </location>
</feature>
<reference evidence="2" key="1">
    <citation type="submission" date="2015-10" db="EMBL/GenBank/DDBJ databases">
        <authorList>
            <person name="Gilbert D.G."/>
        </authorList>
    </citation>
    <scope>NUCLEOTIDE SEQUENCE</scope>
</reference>
<proteinExistence type="predicted"/>
<gene>
    <name evidence="2" type="ORF">MGWOODY_Hyp1002</name>
</gene>
<evidence type="ECO:0000313" key="2">
    <source>
        <dbReference type="EMBL" id="CUS56477.1"/>
    </source>
</evidence>
<keyword evidence="1" id="KW-0472">Membrane</keyword>
<dbReference type="EMBL" id="CZQD01000025">
    <property type="protein sequence ID" value="CUS56477.1"/>
    <property type="molecule type" value="Genomic_DNA"/>
</dbReference>
<sequence>MRIDPVQPADDNEEPPLTRRLIWFVGIALVSMLVVAVVAYTLRGLLLIG</sequence>
<organism evidence="2">
    <name type="scientific">hydrothermal vent metagenome</name>
    <dbReference type="NCBI Taxonomy" id="652676"/>
    <lineage>
        <taxon>unclassified sequences</taxon>
        <taxon>metagenomes</taxon>
        <taxon>ecological metagenomes</taxon>
    </lineage>
</organism>